<evidence type="ECO:0000313" key="1">
    <source>
        <dbReference type="EMBL" id="KAG9352539.1"/>
    </source>
</evidence>
<accession>A0A8T2PJU3</accession>
<gene>
    <name evidence="1" type="ORF">JZ751_020953</name>
</gene>
<name>A0A8T2PJU3_9TELE</name>
<dbReference type="Proteomes" id="UP000824540">
    <property type="component" value="Unassembled WGS sequence"/>
</dbReference>
<organism evidence="1 2">
    <name type="scientific">Albula glossodonta</name>
    <name type="common">roundjaw bonefish</name>
    <dbReference type="NCBI Taxonomy" id="121402"/>
    <lineage>
        <taxon>Eukaryota</taxon>
        <taxon>Metazoa</taxon>
        <taxon>Chordata</taxon>
        <taxon>Craniata</taxon>
        <taxon>Vertebrata</taxon>
        <taxon>Euteleostomi</taxon>
        <taxon>Actinopterygii</taxon>
        <taxon>Neopterygii</taxon>
        <taxon>Teleostei</taxon>
        <taxon>Albuliformes</taxon>
        <taxon>Albulidae</taxon>
        <taxon>Albula</taxon>
    </lineage>
</organism>
<evidence type="ECO:0000313" key="2">
    <source>
        <dbReference type="Proteomes" id="UP000824540"/>
    </source>
</evidence>
<reference evidence="1" key="1">
    <citation type="thesis" date="2021" institute="BYU ScholarsArchive" country="Provo, UT, USA">
        <title>Applications of and Algorithms for Genome Assembly and Genomic Analyses with an Emphasis on Marine Teleosts.</title>
        <authorList>
            <person name="Pickett B.D."/>
        </authorList>
    </citation>
    <scope>NUCLEOTIDE SEQUENCE</scope>
    <source>
        <strain evidence="1">HI-2016</strain>
    </source>
</reference>
<proteinExistence type="predicted"/>
<dbReference type="EMBL" id="JAFBMS010000005">
    <property type="protein sequence ID" value="KAG9352539.1"/>
    <property type="molecule type" value="Genomic_DNA"/>
</dbReference>
<comment type="caution">
    <text evidence="1">The sequence shown here is derived from an EMBL/GenBank/DDBJ whole genome shotgun (WGS) entry which is preliminary data.</text>
</comment>
<sequence length="93" mass="10017">MSLRSASEKHAEFLLVGKRVRGGSLCSSVNQVETALVVGVSTEGMGVVTYAGLKAEVDDVITLHCTPSVIKEGKRGQEGDWLYTEFQVMENDA</sequence>
<protein>
    <submittedName>
        <fullName evidence="1">Uncharacterized protein</fullName>
    </submittedName>
</protein>
<dbReference type="AlphaFoldDB" id="A0A8T2PJU3"/>
<keyword evidence="2" id="KW-1185">Reference proteome</keyword>